<evidence type="ECO:0000256" key="4">
    <source>
        <dbReference type="ARBA" id="ARBA00022909"/>
    </source>
</evidence>
<dbReference type="SUPFAM" id="SSF56752">
    <property type="entry name" value="D-aminoacid aminotransferase-like PLP-dependent enzymes"/>
    <property type="match status" value="1"/>
</dbReference>
<comment type="cofactor">
    <cofactor evidence="1 12">
        <name>pyridoxal 5'-phosphate</name>
        <dbReference type="ChEBI" id="CHEBI:597326"/>
    </cofactor>
</comment>
<name>A0A6N7LVB7_9GAMM</name>
<evidence type="ECO:0000256" key="11">
    <source>
        <dbReference type="RuleBase" id="RU004106"/>
    </source>
</evidence>
<dbReference type="EC" id="4.1.3.38" evidence="6"/>
<comment type="similarity">
    <text evidence="2 11">Belongs to the class-IV pyridoxal-phosphate-dependent aminotransferase family.</text>
</comment>
<dbReference type="InterPro" id="IPR043131">
    <property type="entry name" value="BCAT-like_N"/>
</dbReference>
<evidence type="ECO:0000256" key="8">
    <source>
        <dbReference type="ARBA" id="ARBA00054027"/>
    </source>
</evidence>
<dbReference type="Gene3D" id="3.20.10.10">
    <property type="entry name" value="D-amino Acid Aminotransferase, subunit A, domain 2"/>
    <property type="match status" value="1"/>
</dbReference>
<evidence type="ECO:0000256" key="7">
    <source>
        <dbReference type="ARBA" id="ARBA00049529"/>
    </source>
</evidence>
<dbReference type="GO" id="GO:0005829">
    <property type="term" value="C:cytosol"/>
    <property type="evidence" value="ECO:0007669"/>
    <property type="project" value="TreeGrafter"/>
</dbReference>
<dbReference type="Proteomes" id="UP000469421">
    <property type="component" value="Unassembled WGS sequence"/>
</dbReference>
<dbReference type="GO" id="GO:0008483">
    <property type="term" value="F:transaminase activity"/>
    <property type="evidence" value="ECO:0007669"/>
    <property type="project" value="UniProtKB-KW"/>
</dbReference>
<dbReference type="InterPro" id="IPR018300">
    <property type="entry name" value="Aminotrans_IV_CS"/>
</dbReference>
<dbReference type="EMBL" id="WIRE01000001">
    <property type="protein sequence ID" value="MQX53124.1"/>
    <property type="molecule type" value="Genomic_DNA"/>
</dbReference>
<dbReference type="PANTHER" id="PTHR42743:SF10">
    <property type="entry name" value="D-ALANINE AMINOTRANSFERASE"/>
    <property type="match status" value="1"/>
</dbReference>
<comment type="caution">
    <text evidence="13">The sequence shown here is derived from an EMBL/GenBank/DDBJ whole genome shotgun (WGS) entry which is preliminary data.</text>
</comment>
<keyword evidence="14" id="KW-1185">Reference proteome</keyword>
<dbReference type="FunFam" id="3.20.10.10:FF:000002">
    <property type="entry name" value="D-alanine aminotransferase"/>
    <property type="match status" value="1"/>
</dbReference>
<keyword evidence="13" id="KW-0032">Aminotransferase</keyword>
<gene>
    <name evidence="13" type="ORF">GFN93_07660</name>
</gene>
<evidence type="ECO:0000313" key="13">
    <source>
        <dbReference type="EMBL" id="MQX53124.1"/>
    </source>
</evidence>
<evidence type="ECO:0000256" key="10">
    <source>
        <dbReference type="ARBA" id="ARBA00080135"/>
    </source>
</evidence>
<evidence type="ECO:0000313" key="14">
    <source>
        <dbReference type="Proteomes" id="UP000469421"/>
    </source>
</evidence>
<comment type="pathway">
    <text evidence="5">Cofactor biosynthesis; tetrahydrofolate biosynthesis; 4-aminobenzoate from chorismate: step 2/2.</text>
</comment>
<evidence type="ECO:0000256" key="2">
    <source>
        <dbReference type="ARBA" id="ARBA00009320"/>
    </source>
</evidence>
<organism evidence="13 14">
    <name type="scientific">Alcanivorax sediminis</name>
    <dbReference type="NCBI Taxonomy" id="2663008"/>
    <lineage>
        <taxon>Bacteria</taxon>
        <taxon>Pseudomonadati</taxon>
        <taxon>Pseudomonadota</taxon>
        <taxon>Gammaproteobacteria</taxon>
        <taxon>Oceanospirillales</taxon>
        <taxon>Alcanivoracaceae</taxon>
        <taxon>Alcanivorax</taxon>
    </lineage>
</organism>
<proteinExistence type="inferred from homology"/>
<evidence type="ECO:0000256" key="5">
    <source>
        <dbReference type="ARBA" id="ARBA00035633"/>
    </source>
</evidence>
<sequence length="291" mass="32065">MSQVYLNGAFMAPQDAHISPLDRGFLFADGIYEVIPAYNGVLFRFEEHLVRLERSLAETAIANPHSRDQWRQLCEQLIQRNGGGNLSIYLQVTRGATEKRDHAFPNPPVPPTVFMMTGNIAVPAADSPDTATGSKAITLDDIRWARCDIKSVSLLPNSLLRQQAVAAGASEAILLRDGFVTEGSASNVFIVAESTVITPPKSHAILGGITRDLVVELCHRHHIPVEEREITESQLRQADEIWVTSSTREIVPIIQLNNSAVGIGTPGPVWKTVARHYVSFKRRLCGLQDQE</sequence>
<comment type="catalytic activity">
    <reaction evidence="7">
        <text>4-amino-4-deoxychorismate = 4-aminobenzoate + pyruvate + H(+)</text>
        <dbReference type="Rhea" id="RHEA:16201"/>
        <dbReference type="ChEBI" id="CHEBI:15361"/>
        <dbReference type="ChEBI" id="CHEBI:15378"/>
        <dbReference type="ChEBI" id="CHEBI:17836"/>
        <dbReference type="ChEBI" id="CHEBI:58406"/>
        <dbReference type="EC" id="4.1.3.38"/>
    </reaction>
</comment>
<reference evidence="13 14" key="1">
    <citation type="submission" date="2019-10" db="EMBL/GenBank/DDBJ databases">
        <title>Alcanivorax sp.PA15-N-34 draft genome sequence.</title>
        <authorList>
            <person name="Liao X."/>
            <person name="Shao Z."/>
        </authorList>
    </citation>
    <scope>NUCLEOTIDE SEQUENCE [LARGE SCALE GENOMIC DNA]</scope>
    <source>
        <strain evidence="13 14">PA15-N-34</strain>
    </source>
</reference>
<protein>
    <recommendedName>
        <fullName evidence="9">Aminodeoxychorismate lyase</fullName>
        <ecNumber evidence="6">4.1.3.38</ecNumber>
    </recommendedName>
    <alternativeName>
        <fullName evidence="10">4-amino-4-deoxychorismate lyase</fullName>
    </alternativeName>
</protein>
<keyword evidence="3 12" id="KW-0663">Pyridoxal phosphate</keyword>
<dbReference type="PROSITE" id="PS00770">
    <property type="entry name" value="AA_TRANSFER_CLASS_4"/>
    <property type="match status" value="1"/>
</dbReference>
<evidence type="ECO:0000256" key="1">
    <source>
        <dbReference type="ARBA" id="ARBA00001933"/>
    </source>
</evidence>
<keyword evidence="13" id="KW-0808">Transferase</keyword>
<dbReference type="RefSeq" id="WP_153500271.1">
    <property type="nucleotide sequence ID" value="NZ_WIRE01000001.1"/>
</dbReference>
<evidence type="ECO:0000256" key="3">
    <source>
        <dbReference type="ARBA" id="ARBA00022898"/>
    </source>
</evidence>
<evidence type="ECO:0000256" key="12">
    <source>
        <dbReference type="RuleBase" id="RU004516"/>
    </source>
</evidence>
<dbReference type="InterPro" id="IPR036038">
    <property type="entry name" value="Aminotransferase-like"/>
</dbReference>
<evidence type="ECO:0000256" key="9">
    <source>
        <dbReference type="ARBA" id="ARBA00069174"/>
    </source>
</evidence>
<dbReference type="InterPro" id="IPR050571">
    <property type="entry name" value="Class-IV_PLP-Dep_Aminotrnsfr"/>
</dbReference>
<dbReference type="Gene3D" id="3.30.470.10">
    <property type="match status" value="1"/>
</dbReference>
<dbReference type="InterPro" id="IPR001544">
    <property type="entry name" value="Aminotrans_IV"/>
</dbReference>
<dbReference type="InterPro" id="IPR043132">
    <property type="entry name" value="BCAT-like_C"/>
</dbReference>
<dbReference type="PANTHER" id="PTHR42743">
    <property type="entry name" value="AMINO-ACID AMINOTRANSFERASE"/>
    <property type="match status" value="1"/>
</dbReference>
<comment type="function">
    <text evidence="8">Involved in the biosynthesis of p-aminobenzoate (PABA), a precursor of tetrahydrofolate. Converts 4-amino-4-deoxychorismate into 4-aminobenzoate (PABA) and pyruvate.</text>
</comment>
<accession>A0A6N7LVB7</accession>
<dbReference type="GO" id="GO:0008696">
    <property type="term" value="F:4-amino-4-deoxychorismate lyase activity"/>
    <property type="evidence" value="ECO:0007669"/>
    <property type="project" value="UniProtKB-EC"/>
</dbReference>
<dbReference type="Pfam" id="PF01063">
    <property type="entry name" value="Aminotran_4"/>
    <property type="match status" value="1"/>
</dbReference>
<dbReference type="GO" id="GO:0008652">
    <property type="term" value="P:amino acid biosynthetic process"/>
    <property type="evidence" value="ECO:0007669"/>
    <property type="project" value="UniProtKB-ARBA"/>
</dbReference>
<dbReference type="CDD" id="cd01558">
    <property type="entry name" value="D-AAT_like"/>
    <property type="match status" value="1"/>
</dbReference>
<dbReference type="GO" id="GO:0046656">
    <property type="term" value="P:folic acid biosynthetic process"/>
    <property type="evidence" value="ECO:0007669"/>
    <property type="project" value="UniProtKB-KW"/>
</dbReference>
<dbReference type="AlphaFoldDB" id="A0A6N7LVB7"/>
<keyword evidence="4" id="KW-0289">Folate biosynthesis</keyword>
<evidence type="ECO:0000256" key="6">
    <source>
        <dbReference type="ARBA" id="ARBA00035676"/>
    </source>
</evidence>